<accession>A0ABN9TPF5</accession>
<keyword evidence="1" id="KW-0732">Signal</keyword>
<name>A0ABN9TPF5_9DINO</name>
<dbReference type="InterPro" id="IPR057538">
    <property type="entry name" value="RXYLT1_C"/>
</dbReference>
<organism evidence="3 4">
    <name type="scientific">Prorocentrum cordatum</name>
    <dbReference type="NCBI Taxonomy" id="2364126"/>
    <lineage>
        <taxon>Eukaryota</taxon>
        <taxon>Sar</taxon>
        <taxon>Alveolata</taxon>
        <taxon>Dinophyceae</taxon>
        <taxon>Prorocentrales</taxon>
        <taxon>Prorocentraceae</taxon>
        <taxon>Prorocentrum</taxon>
    </lineage>
</organism>
<evidence type="ECO:0000256" key="1">
    <source>
        <dbReference type="SAM" id="SignalP"/>
    </source>
</evidence>
<feature type="signal peptide" evidence="1">
    <location>
        <begin position="1"/>
        <end position="21"/>
    </location>
</feature>
<evidence type="ECO:0000313" key="3">
    <source>
        <dbReference type="EMBL" id="CAK0847981.1"/>
    </source>
</evidence>
<dbReference type="EMBL" id="CAUYUJ010014948">
    <property type="protein sequence ID" value="CAK0847981.1"/>
    <property type="molecule type" value="Genomic_DNA"/>
</dbReference>
<gene>
    <name evidence="3" type="ORF">PCOR1329_LOCUS41045</name>
</gene>
<protein>
    <recommendedName>
        <fullName evidence="2">RXYLT1 C-terminal domain-containing protein</fullName>
    </recommendedName>
</protein>
<proteinExistence type="predicted"/>
<feature type="chain" id="PRO_5047317781" description="RXYLT1 C-terminal domain-containing protein" evidence="1">
    <location>
        <begin position="22"/>
        <end position="381"/>
    </location>
</feature>
<evidence type="ECO:0000259" key="2">
    <source>
        <dbReference type="Pfam" id="PF24785"/>
    </source>
</evidence>
<reference evidence="3" key="1">
    <citation type="submission" date="2023-10" db="EMBL/GenBank/DDBJ databases">
        <authorList>
            <person name="Chen Y."/>
            <person name="Shah S."/>
            <person name="Dougan E. K."/>
            <person name="Thang M."/>
            <person name="Chan C."/>
        </authorList>
    </citation>
    <scope>NUCLEOTIDE SEQUENCE [LARGE SCALE GENOMIC DNA]</scope>
</reference>
<evidence type="ECO:0000313" key="4">
    <source>
        <dbReference type="Proteomes" id="UP001189429"/>
    </source>
</evidence>
<keyword evidence="4" id="KW-1185">Reference proteome</keyword>
<feature type="domain" description="RXYLT1 C-terminal" evidence="2">
    <location>
        <begin position="217"/>
        <end position="379"/>
    </location>
</feature>
<sequence>MAHVVTWLLAFISANSLGANGVKLNVSEYYPRKPIPLEAREGVVGSQCYDEMKPGLPVLAYLRRAGGMPYKALWERTFLKELLRDVGDVLICDIHGNAGEVQELFRRSGDSPVGFIVAGYPQQMALVDLEEPVQKSAKKPVVLFHFSDESGKYKPTYIYPRIMPHDGLVLRQYQFWSELPAAPQTRIMPLGYNMHLDFQGDSCAAAKKNALGGPSSRSYNWAFVGGMHATPWGDRASMVSDLLGRRFAAADQLDSKEAFVGQRKGTAMFEVYRQSVFAPNLPGAKNNECFRVYESAIAGAIPVIVGEEDEIQRAYNYHADPSWSDKRPPFVFAPTWADARTQMSRLLENPGELEALHAQLPAWYCSWMHGLQQELAQKLSR</sequence>
<dbReference type="Proteomes" id="UP001189429">
    <property type="component" value="Unassembled WGS sequence"/>
</dbReference>
<comment type="caution">
    <text evidence="3">The sequence shown here is derived from an EMBL/GenBank/DDBJ whole genome shotgun (WGS) entry which is preliminary data.</text>
</comment>
<dbReference type="Pfam" id="PF24785">
    <property type="entry name" value="RXYLT1_C"/>
    <property type="match status" value="1"/>
</dbReference>